<dbReference type="STRING" id="879212.DespoDRAFT_03163"/>
<feature type="transmembrane region" description="Helical" evidence="7">
    <location>
        <begin position="9"/>
        <end position="30"/>
    </location>
</feature>
<organism evidence="9 10">
    <name type="scientific">Desulfobacter postgatei 2ac9</name>
    <dbReference type="NCBI Taxonomy" id="879212"/>
    <lineage>
        <taxon>Bacteria</taxon>
        <taxon>Pseudomonadati</taxon>
        <taxon>Thermodesulfobacteriota</taxon>
        <taxon>Desulfobacteria</taxon>
        <taxon>Desulfobacterales</taxon>
        <taxon>Desulfobacteraceae</taxon>
        <taxon>Desulfobacter</taxon>
    </lineage>
</organism>
<feature type="transmembrane region" description="Helical" evidence="7">
    <location>
        <begin position="153"/>
        <end position="178"/>
    </location>
</feature>
<feature type="transmembrane region" description="Helical" evidence="7">
    <location>
        <begin position="119"/>
        <end position="141"/>
    </location>
</feature>
<evidence type="ECO:0000256" key="1">
    <source>
        <dbReference type="ARBA" id="ARBA00004651"/>
    </source>
</evidence>
<accession>I5B640</accession>
<dbReference type="PROSITE" id="PS50928">
    <property type="entry name" value="ABC_TM1"/>
    <property type="match status" value="1"/>
</dbReference>
<evidence type="ECO:0000256" key="3">
    <source>
        <dbReference type="ARBA" id="ARBA00022475"/>
    </source>
</evidence>
<dbReference type="OrthoDB" id="9778910at2"/>
<dbReference type="EMBL" id="CM001488">
    <property type="protein sequence ID" value="EIM64953.1"/>
    <property type="molecule type" value="Genomic_DNA"/>
</dbReference>
<keyword evidence="10" id="KW-1185">Reference proteome</keyword>
<dbReference type="InterPro" id="IPR035906">
    <property type="entry name" value="MetI-like_sf"/>
</dbReference>
<keyword evidence="3" id="KW-1003">Cell membrane</keyword>
<evidence type="ECO:0000313" key="9">
    <source>
        <dbReference type="EMBL" id="EIM64953.1"/>
    </source>
</evidence>
<dbReference type="AlphaFoldDB" id="I5B640"/>
<dbReference type="eggNOG" id="COG4174">
    <property type="taxonomic scope" value="Bacteria"/>
</dbReference>
<dbReference type="InterPro" id="IPR000515">
    <property type="entry name" value="MetI-like"/>
</dbReference>
<reference evidence="9 10" key="1">
    <citation type="submission" date="2011-09" db="EMBL/GenBank/DDBJ databases">
        <authorList>
            <consortium name="US DOE Joint Genome Institute (JGI-PGF)"/>
            <person name="Lucas S."/>
            <person name="Han J."/>
            <person name="Lapidus A."/>
            <person name="Cheng J.-F."/>
            <person name="Goodwin L."/>
            <person name="Pitluck S."/>
            <person name="Peters L."/>
            <person name="Land M.L."/>
            <person name="Hauser L."/>
            <person name="Orellana R."/>
            <person name="Lovley D."/>
            <person name="Woyke T.J."/>
        </authorList>
    </citation>
    <scope>NUCLEOTIDE SEQUENCE [LARGE SCALE GENOMIC DNA]</scope>
    <source>
        <strain evidence="9 10">2ac9</strain>
    </source>
</reference>
<dbReference type="Pfam" id="PF00528">
    <property type="entry name" value="BPD_transp_1"/>
    <property type="match status" value="1"/>
</dbReference>
<feature type="transmembrane region" description="Helical" evidence="7">
    <location>
        <begin position="265"/>
        <end position="286"/>
    </location>
</feature>
<sequence length="343" mass="38131">MTAYFIRRLLLVIPTFIGITIMVFTITRFVPGGPIERIIAETRAMQMGEQGGRSRAQEVGQGQPLSEEQIKNLEAYYGFDKPVLQSYGIWLLKVLKGDLGRSTRYQDPVWEMVKERIPISLYFGVLSLVLIYGVCIPLGVAKAVRHNTGFDNISSAVIFTGYAIPGWVAGVIMLVMFASRMDLFPLGGLASDYFIDMTLGEKIRDVAWHTVLPLFSYMIGAFTVMTLLMKNTLMDNLSADYVRTAIAKGLSFKQAVFRHALRNSLIPIATSFGNNISILLMGSFLIEKVFNIDGMGLLGYESILDRDFPVVMGILVVSSLLFMVGNILSDVCVAIVDPRVRFH</sequence>
<protein>
    <submittedName>
        <fullName evidence="9">ABC-type uncharacterized transport system, permease component</fullName>
    </submittedName>
</protein>
<evidence type="ECO:0000256" key="5">
    <source>
        <dbReference type="ARBA" id="ARBA00022989"/>
    </source>
</evidence>
<comment type="similarity">
    <text evidence="7">Belongs to the binding-protein-dependent transport system permease family.</text>
</comment>
<evidence type="ECO:0000313" key="10">
    <source>
        <dbReference type="Proteomes" id="UP000005778"/>
    </source>
</evidence>
<dbReference type="GO" id="GO:0055085">
    <property type="term" value="P:transmembrane transport"/>
    <property type="evidence" value="ECO:0007669"/>
    <property type="project" value="InterPro"/>
</dbReference>
<evidence type="ECO:0000259" key="8">
    <source>
        <dbReference type="PROSITE" id="PS50928"/>
    </source>
</evidence>
<dbReference type="HOGENOM" id="CLU_036879_1_1_7"/>
<comment type="subcellular location">
    <subcellularLocation>
        <location evidence="1 7">Cell membrane</location>
        <topology evidence="1 7">Multi-pass membrane protein</topology>
    </subcellularLocation>
</comment>
<dbReference type="PANTHER" id="PTHR30465:SF66">
    <property type="entry name" value="INNER MEMBRANE ABC TRANSPORTER PERMEASE PROTEIN YEJB"/>
    <property type="match status" value="1"/>
</dbReference>
<dbReference type="CDD" id="cd06261">
    <property type="entry name" value="TM_PBP2"/>
    <property type="match status" value="1"/>
</dbReference>
<evidence type="ECO:0000256" key="2">
    <source>
        <dbReference type="ARBA" id="ARBA00022448"/>
    </source>
</evidence>
<dbReference type="Gene3D" id="1.10.3720.10">
    <property type="entry name" value="MetI-like"/>
    <property type="match status" value="1"/>
</dbReference>
<evidence type="ECO:0000256" key="7">
    <source>
        <dbReference type="RuleBase" id="RU363032"/>
    </source>
</evidence>
<feature type="transmembrane region" description="Helical" evidence="7">
    <location>
        <begin position="206"/>
        <end position="228"/>
    </location>
</feature>
<keyword evidence="6 7" id="KW-0472">Membrane</keyword>
<evidence type="ECO:0000256" key="4">
    <source>
        <dbReference type="ARBA" id="ARBA00022692"/>
    </source>
</evidence>
<proteinExistence type="inferred from homology"/>
<evidence type="ECO:0000256" key="6">
    <source>
        <dbReference type="ARBA" id="ARBA00023136"/>
    </source>
</evidence>
<reference evidence="9 10" key="2">
    <citation type="submission" date="2012-02" db="EMBL/GenBank/DDBJ databases">
        <title>Improved High-Quality Draft sequence of Desulfobacter postgatei 2ac9.</title>
        <authorList>
            <consortium name="US DOE Joint Genome Institute"/>
            <person name="Lucas S."/>
            <person name="Han J."/>
            <person name="Lapidus A."/>
            <person name="Cheng J.-F."/>
            <person name="Goodwin L."/>
            <person name="Pitluck S."/>
            <person name="Peters L."/>
            <person name="Ovchinnikova G."/>
            <person name="Held B."/>
            <person name="Detter J.C."/>
            <person name="Han C."/>
            <person name="Tapia R."/>
            <person name="Land M."/>
            <person name="Hauser L."/>
            <person name="Kyrpides N."/>
            <person name="Ivanova N."/>
            <person name="Pagani I."/>
            <person name="Orellana R."/>
            <person name="Lovley D."/>
            <person name="Woyke T."/>
        </authorList>
    </citation>
    <scope>NUCLEOTIDE SEQUENCE [LARGE SCALE GENOMIC DNA]</scope>
    <source>
        <strain evidence="9 10">2ac9</strain>
    </source>
</reference>
<dbReference type="GO" id="GO:0042884">
    <property type="term" value="P:microcin transport"/>
    <property type="evidence" value="ECO:0007669"/>
    <property type="project" value="TreeGrafter"/>
</dbReference>
<dbReference type="Proteomes" id="UP000005778">
    <property type="component" value="Chromosome"/>
</dbReference>
<feature type="transmembrane region" description="Helical" evidence="7">
    <location>
        <begin position="310"/>
        <end position="336"/>
    </location>
</feature>
<name>I5B640_9BACT</name>
<dbReference type="PANTHER" id="PTHR30465">
    <property type="entry name" value="INNER MEMBRANE ABC TRANSPORTER"/>
    <property type="match status" value="1"/>
</dbReference>
<dbReference type="GO" id="GO:0005886">
    <property type="term" value="C:plasma membrane"/>
    <property type="evidence" value="ECO:0007669"/>
    <property type="project" value="UniProtKB-SubCell"/>
</dbReference>
<keyword evidence="4 7" id="KW-0812">Transmembrane</keyword>
<keyword evidence="5 7" id="KW-1133">Transmembrane helix</keyword>
<dbReference type="RefSeq" id="WP_004074653.1">
    <property type="nucleotide sequence ID" value="NZ_CM001488.1"/>
</dbReference>
<keyword evidence="2 7" id="KW-0813">Transport</keyword>
<dbReference type="SUPFAM" id="SSF161098">
    <property type="entry name" value="MetI-like"/>
    <property type="match status" value="1"/>
</dbReference>
<gene>
    <name evidence="9" type="ORF">DespoDRAFT_03163</name>
</gene>
<feature type="domain" description="ABC transmembrane type-1" evidence="8">
    <location>
        <begin position="117"/>
        <end position="329"/>
    </location>
</feature>